<dbReference type="HOGENOM" id="CLU_047251_0_2_6"/>
<dbReference type="AlphaFoldDB" id="W0DJP9"/>
<dbReference type="Pfam" id="PF01734">
    <property type="entry name" value="Patatin"/>
    <property type="match status" value="1"/>
</dbReference>
<dbReference type="CDD" id="cd07205">
    <property type="entry name" value="Pat_PNPLA6_PNPLA7_NTE1_like"/>
    <property type="match status" value="1"/>
</dbReference>
<dbReference type="EMBL" id="CP007029">
    <property type="protein sequence ID" value="AHE98661.1"/>
    <property type="molecule type" value="Genomic_DNA"/>
</dbReference>
<protein>
    <submittedName>
        <fullName evidence="6">Patatin</fullName>
    </submittedName>
</protein>
<evidence type="ECO:0000256" key="3">
    <source>
        <dbReference type="ARBA" id="ARBA00023098"/>
    </source>
</evidence>
<dbReference type="KEGG" id="tti:THITH_10840"/>
<feature type="short sequence motif" description="GXSXG" evidence="4">
    <location>
        <begin position="70"/>
        <end position="74"/>
    </location>
</feature>
<feature type="domain" description="PNPLA" evidence="5">
    <location>
        <begin position="39"/>
        <end position="215"/>
    </location>
</feature>
<name>W0DJP9_9GAMM</name>
<evidence type="ECO:0000256" key="4">
    <source>
        <dbReference type="PROSITE-ProRule" id="PRU01161"/>
    </source>
</evidence>
<dbReference type="InterPro" id="IPR016035">
    <property type="entry name" value="Acyl_Trfase/lysoPLipase"/>
</dbReference>
<keyword evidence="1 4" id="KW-0378">Hydrolase</keyword>
<dbReference type="GO" id="GO:0016042">
    <property type="term" value="P:lipid catabolic process"/>
    <property type="evidence" value="ECO:0007669"/>
    <property type="project" value="UniProtKB-UniRule"/>
</dbReference>
<comment type="caution">
    <text evidence="4">Lacks conserved residue(s) required for the propagation of feature annotation.</text>
</comment>
<proteinExistence type="predicted"/>
<feature type="active site" description="Nucleophile" evidence="4">
    <location>
        <position position="72"/>
    </location>
</feature>
<gene>
    <name evidence="6" type="ORF">THITH_10840</name>
</gene>
<feature type="short sequence motif" description="DGA/G" evidence="4">
    <location>
        <begin position="202"/>
        <end position="204"/>
    </location>
</feature>
<evidence type="ECO:0000256" key="2">
    <source>
        <dbReference type="ARBA" id="ARBA00022963"/>
    </source>
</evidence>
<dbReference type="InterPro" id="IPR050301">
    <property type="entry name" value="NTE"/>
</dbReference>
<dbReference type="GO" id="GO:0016787">
    <property type="term" value="F:hydrolase activity"/>
    <property type="evidence" value="ECO:0007669"/>
    <property type="project" value="UniProtKB-UniRule"/>
</dbReference>
<keyword evidence="3 4" id="KW-0443">Lipid metabolism</keyword>
<sequence length="309" mass="33958">MMQYGFSRGRRKALALMLGAAIAPWVTARGASPEPRIGLALGSGGARGLAHILVFEVLDMLELRPHRIAGSSIGAVMGSLYAAGLSAQDIHDALDRVTVSQDESWFQALLDRELTRWLRFVEPGFERGGLVKAEAFTEFLAETAGVAAFEELEIPLQVVATDFWAREMVVLESGPLWPAVRASMAMPGLFKPVNHQDTLLVDGGLTNPLPYDLLDDCDLVIAVDVLGTRTPDGSEVPSSLDSIFNTFQIMQSAILGEKLRSSPPDFLVRPDIQDVRVLDFHRFEDIFEQARPARDALAADLREYLAQRR</sequence>
<dbReference type="STRING" id="713585.THITH_10840"/>
<dbReference type="SUPFAM" id="SSF52151">
    <property type="entry name" value="FabD/lysophospholipase-like"/>
    <property type="match status" value="1"/>
</dbReference>
<keyword evidence="7" id="KW-1185">Reference proteome</keyword>
<dbReference type="PROSITE" id="PS51635">
    <property type="entry name" value="PNPLA"/>
    <property type="match status" value="1"/>
</dbReference>
<evidence type="ECO:0000256" key="1">
    <source>
        <dbReference type="ARBA" id="ARBA00022801"/>
    </source>
</evidence>
<reference evidence="6 7" key="1">
    <citation type="submission" date="2013-12" db="EMBL/GenBank/DDBJ databases">
        <authorList>
            <consortium name="DOE Joint Genome Institute"/>
            <person name="Muyzer G."/>
            <person name="Huntemann M."/>
            <person name="Han J."/>
            <person name="Chen A."/>
            <person name="Kyrpides N."/>
            <person name="Mavromatis K."/>
            <person name="Markowitz V."/>
            <person name="Palaniappan K."/>
            <person name="Ivanova N."/>
            <person name="Schaumberg A."/>
            <person name="Pati A."/>
            <person name="Liolios K."/>
            <person name="Nordberg H.P."/>
            <person name="Cantor M.N."/>
            <person name="Hua S.X."/>
            <person name="Woyke T."/>
        </authorList>
    </citation>
    <scope>NUCLEOTIDE SEQUENCE [LARGE SCALE GENOMIC DNA]</scope>
    <source>
        <strain evidence="6 7">ARh 1</strain>
    </source>
</reference>
<dbReference type="PANTHER" id="PTHR14226">
    <property type="entry name" value="NEUROPATHY TARGET ESTERASE/SWISS CHEESE D.MELANOGASTER"/>
    <property type="match status" value="1"/>
</dbReference>
<organism evidence="6 7">
    <name type="scientific">Thioalkalivibrio paradoxus ARh 1</name>
    <dbReference type="NCBI Taxonomy" id="713585"/>
    <lineage>
        <taxon>Bacteria</taxon>
        <taxon>Pseudomonadati</taxon>
        <taxon>Pseudomonadota</taxon>
        <taxon>Gammaproteobacteria</taxon>
        <taxon>Chromatiales</taxon>
        <taxon>Ectothiorhodospiraceae</taxon>
        <taxon>Thioalkalivibrio</taxon>
    </lineage>
</organism>
<feature type="active site" description="Proton acceptor" evidence="4">
    <location>
        <position position="202"/>
    </location>
</feature>
<evidence type="ECO:0000259" key="5">
    <source>
        <dbReference type="PROSITE" id="PS51635"/>
    </source>
</evidence>
<keyword evidence="2 4" id="KW-0442">Lipid degradation</keyword>
<dbReference type="InterPro" id="IPR002641">
    <property type="entry name" value="PNPLA_dom"/>
</dbReference>
<evidence type="ECO:0000313" key="7">
    <source>
        <dbReference type="Proteomes" id="UP000005289"/>
    </source>
</evidence>
<evidence type="ECO:0000313" key="6">
    <source>
        <dbReference type="EMBL" id="AHE98661.1"/>
    </source>
</evidence>
<dbReference type="PANTHER" id="PTHR14226:SF29">
    <property type="entry name" value="NEUROPATHY TARGET ESTERASE SWS"/>
    <property type="match status" value="1"/>
</dbReference>
<dbReference type="Gene3D" id="3.40.1090.10">
    <property type="entry name" value="Cytosolic phospholipase A2 catalytic domain"/>
    <property type="match status" value="2"/>
</dbReference>
<accession>W0DJP9</accession>
<dbReference type="Proteomes" id="UP000005289">
    <property type="component" value="Chromosome"/>
</dbReference>